<gene>
    <name evidence="2" type="ORF">BWQ96_08888</name>
</gene>
<sequence>MLLSFLSIVLHILIDYLPSFLSSRIQAALFLITLIAPKSVPSRVGAVSYWINNYNAKVYSSRPVSRKTRTILLVHGNAPSGANDFRVVNLARALASANPNHLVVVPHIAPFARMEIRYDPMIQIIQDVSRDKCLSPSGTVSIAGPCIPSGLSLIASTFVNVVDSFLCVGAHANFHACVRHCIKTCEREDSRYAINAMFSTFLYPHDERVKAMCRAFCDDDHYQNIGKQSNILNKLQKDYPEEAKTFNRLQNDMVFLKEVIDTSVDHHKTQLTKLSPIEYVDRLNCKSVVLIHAKKDDVVPPEHCMVLKEAIDKTRKVNTSALVTKLLNHGDQVPLTIAVLPEVLTALNTVSLFFSTISYTR</sequence>
<protein>
    <submittedName>
        <fullName evidence="2">Uncharacterized protein</fullName>
    </submittedName>
</protein>
<feature type="signal peptide" evidence="1">
    <location>
        <begin position="1"/>
        <end position="27"/>
    </location>
</feature>
<dbReference type="OrthoDB" id="1976at2759"/>
<keyword evidence="3" id="KW-1185">Reference proteome</keyword>
<reference evidence="2 3" key="1">
    <citation type="journal article" date="2018" name="Mol. Biol. Evol.">
        <title>Analysis of the draft genome of the red seaweed Gracilariopsis chorda provides insights into genome size evolution in Rhodophyta.</title>
        <authorList>
            <person name="Lee J."/>
            <person name="Yang E.C."/>
            <person name="Graf L."/>
            <person name="Yang J.H."/>
            <person name="Qiu H."/>
            <person name="Zel Zion U."/>
            <person name="Chan C.X."/>
            <person name="Stephens T.G."/>
            <person name="Weber A.P.M."/>
            <person name="Boo G.H."/>
            <person name="Boo S.M."/>
            <person name="Kim K.M."/>
            <person name="Shin Y."/>
            <person name="Jung M."/>
            <person name="Lee S.J."/>
            <person name="Yim H.S."/>
            <person name="Lee J.H."/>
            <person name="Bhattacharya D."/>
            <person name="Yoon H.S."/>
        </authorList>
    </citation>
    <scope>NUCLEOTIDE SEQUENCE [LARGE SCALE GENOMIC DNA]</scope>
    <source>
        <strain evidence="2 3">SKKU-2015</strain>
        <tissue evidence="2">Whole body</tissue>
    </source>
</reference>
<dbReference type="EMBL" id="NBIV01000218">
    <property type="protein sequence ID" value="PXF41390.1"/>
    <property type="molecule type" value="Genomic_DNA"/>
</dbReference>
<accession>A0A2V3IJT7</accession>
<evidence type="ECO:0000313" key="3">
    <source>
        <dbReference type="Proteomes" id="UP000247409"/>
    </source>
</evidence>
<dbReference type="AlphaFoldDB" id="A0A2V3IJT7"/>
<evidence type="ECO:0000256" key="1">
    <source>
        <dbReference type="SAM" id="SignalP"/>
    </source>
</evidence>
<proteinExistence type="predicted"/>
<keyword evidence="1" id="KW-0732">Signal</keyword>
<evidence type="ECO:0000313" key="2">
    <source>
        <dbReference type="EMBL" id="PXF41390.1"/>
    </source>
</evidence>
<feature type="chain" id="PRO_5016041931" evidence="1">
    <location>
        <begin position="28"/>
        <end position="361"/>
    </location>
</feature>
<dbReference type="SUPFAM" id="SSF53474">
    <property type="entry name" value="alpha/beta-Hydrolases"/>
    <property type="match status" value="1"/>
</dbReference>
<comment type="caution">
    <text evidence="2">The sequence shown here is derived from an EMBL/GenBank/DDBJ whole genome shotgun (WGS) entry which is preliminary data.</text>
</comment>
<name>A0A2V3IJT7_9FLOR</name>
<organism evidence="2 3">
    <name type="scientific">Gracilariopsis chorda</name>
    <dbReference type="NCBI Taxonomy" id="448386"/>
    <lineage>
        <taxon>Eukaryota</taxon>
        <taxon>Rhodophyta</taxon>
        <taxon>Florideophyceae</taxon>
        <taxon>Rhodymeniophycidae</taxon>
        <taxon>Gracilariales</taxon>
        <taxon>Gracilariaceae</taxon>
        <taxon>Gracilariopsis</taxon>
    </lineage>
</organism>
<dbReference type="Gene3D" id="3.40.50.1820">
    <property type="entry name" value="alpha/beta hydrolase"/>
    <property type="match status" value="1"/>
</dbReference>
<dbReference type="Proteomes" id="UP000247409">
    <property type="component" value="Unassembled WGS sequence"/>
</dbReference>
<dbReference type="InterPro" id="IPR029058">
    <property type="entry name" value="AB_hydrolase_fold"/>
</dbReference>